<proteinExistence type="predicted"/>
<evidence type="ECO:0000313" key="2">
    <source>
        <dbReference type="RefSeq" id="XP_040966693.1"/>
    </source>
</evidence>
<protein>
    <submittedName>
        <fullName evidence="2 3">Uncharacterized protein</fullName>
    </submittedName>
</protein>
<evidence type="ECO:0000313" key="3">
    <source>
        <dbReference type="RefSeq" id="XP_040966694.1"/>
    </source>
</evidence>
<reference evidence="1" key="1">
    <citation type="journal article" date="2020" name="Nat. Genet.">
        <title>Genomic diversifications of five Gossypium allopolyploid species and their impact on cotton improvement.</title>
        <authorList>
            <person name="Chen Z.J."/>
            <person name="Sreedasyam A."/>
            <person name="Ando A."/>
            <person name="Song Q."/>
            <person name="De Santiago L.M."/>
            <person name="Hulse-Kemp A.M."/>
            <person name="Ding M."/>
            <person name="Ye W."/>
            <person name="Kirkbride R.C."/>
            <person name="Jenkins J."/>
            <person name="Plott C."/>
            <person name="Lovell J."/>
            <person name="Lin Y.M."/>
            <person name="Vaughn R."/>
            <person name="Liu B."/>
            <person name="Simpson S."/>
            <person name="Scheffler B.E."/>
            <person name="Wen L."/>
            <person name="Saski C.A."/>
            <person name="Grover C.E."/>
            <person name="Hu G."/>
            <person name="Conover J.L."/>
            <person name="Carlson J.W."/>
            <person name="Shu S."/>
            <person name="Boston L.B."/>
            <person name="Williams M."/>
            <person name="Peterson D.G."/>
            <person name="McGee K."/>
            <person name="Jones D.C."/>
            <person name="Wendel J.F."/>
            <person name="Stelly D.M."/>
            <person name="Grimwood J."/>
            <person name="Schmutz J."/>
        </authorList>
    </citation>
    <scope>NUCLEOTIDE SEQUENCE [LARGE SCALE GENOMIC DNA]</scope>
    <source>
        <strain evidence="1">cv. TM-1</strain>
    </source>
</reference>
<organism evidence="1 2">
    <name type="scientific">Gossypium hirsutum</name>
    <name type="common">Upland cotton</name>
    <name type="synonym">Gossypium mexicanum</name>
    <dbReference type="NCBI Taxonomy" id="3635"/>
    <lineage>
        <taxon>Eukaryota</taxon>
        <taxon>Viridiplantae</taxon>
        <taxon>Streptophyta</taxon>
        <taxon>Embryophyta</taxon>
        <taxon>Tracheophyta</taxon>
        <taxon>Spermatophyta</taxon>
        <taxon>Magnoliopsida</taxon>
        <taxon>eudicotyledons</taxon>
        <taxon>Gunneridae</taxon>
        <taxon>Pentapetalae</taxon>
        <taxon>rosids</taxon>
        <taxon>malvids</taxon>
        <taxon>Malvales</taxon>
        <taxon>Malvaceae</taxon>
        <taxon>Malvoideae</taxon>
        <taxon>Gossypium</taxon>
    </lineage>
</organism>
<dbReference type="Proteomes" id="UP000818029">
    <property type="component" value="Chromosome A04"/>
</dbReference>
<evidence type="ECO:0000313" key="1">
    <source>
        <dbReference type="Proteomes" id="UP000818029"/>
    </source>
</evidence>
<reference evidence="2 3" key="2">
    <citation type="submission" date="2025-05" db="UniProtKB">
        <authorList>
            <consortium name="RefSeq"/>
        </authorList>
    </citation>
    <scope>IDENTIFICATION</scope>
</reference>
<dbReference type="RefSeq" id="XP_040966693.1">
    <property type="nucleotide sequence ID" value="XM_041110759.1"/>
</dbReference>
<name>A0ABM3BI15_GOSHI</name>
<accession>A0ABM3BI15</accession>
<gene>
    <name evidence="2 3" type="primary">LOC107953249</name>
</gene>
<dbReference type="GeneID" id="107953249"/>
<keyword evidence="1" id="KW-1185">Reference proteome</keyword>
<dbReference type="SUPFAM" id="SSF52047">
    <property type="entry name" value="RNI-like"/>
    <property type="match status" value="1"/>
</dbReference>
<dbReference type="RefSeq" id="XP_040966694.1">
    <property type="nucleotide sequence ID" value="XM_041110760.1"/>
</dbReference>
<sequence length="195" mass="22090">MALSHALASATTASTTLLKGLISPEFFDNQEELKKFALIDLHRTDFKLPHFSRQPRIIPYIHIVAISNTPNQPISNQLPGTTDAPPGKRRNDCPLCCWPKLEILRIEFCQSLKYVCVNTLTRGRQSLKSISIESCPQLIQVFNMEQNKYRQDILLPGLGSQESFVNLTRLELTATALLDFKYLFSEFTALTLVHL</sequence>